<evidence type="ECO:0000313" key="10">
    <source>
        <dbReference type="EMBL" id="PDO10897.1"/>
    </source>
</evidence>
<dbReference type="CDD" id="cd09009">
    <property type="entry name" value="PNP-EcPNPII_like"/>
    <property type="match status" value="1"/>
</dbReference>
<dbReference type="Gene3D" id="3.40.50.1580">
    <property type="entry name" value="Nucleoside phosphorylase domain"/>
    <property type="match status" value="1"/>
</dbReference>
<evidence type="ECO:0000256" key="6">
    <source>
        <dbReference type="ARBA" id="ARBA00048556"/>
    </source>
</evidence>
<dbReference type="GO" id="GO:0004731">
    <property type="term" value="F:purine-nucleoside phosphorylase activity"/>
    <property type="evidence" value="ECO:0007669"/>
    <property type="project" value="UniProtKB-EC"/>
</dbReference>
<protein>
    <recommendedName>
        <fullName evidence="7">Purine nucleoside phosphorylase</fullName>
        <ecNumber evidence="7">2.4.2.1</ecNumber>
    </recommendedName>
    <alternativeName>
        <fullName evidence="7">Inosine-guanosine phosphorylase</fullName>
    </alternativeName>
</protein>
<dbReference type="EMBL" id="MOXJ01000008">
    <property type="protein sequence ID" value="PDO10897.1"/>
    <property type="molecule type" value="Genomic_DNA"/>
</dbReference>
<evidence type="ECO:0000256" key="2">
    <source>
        <dbReference type="ARBA" id="ARBA00005058"/>
    </source>
</evidence>
<dbReference type="PIRSF" id="PIRSF000477">
    <property type="entry name" value="PurNPase"/>
    <property type="match status" value="1"/>
</dbReference>
<dbReference type="InterPro" id="IPR011268">
    <property type="entry name" value="Purine_phosphorylase"/>
</dbReference>
<dbReference type="EC" id="2.4.2.1" evidence="7"/>
<comment type="similarity">
    <text evidence="3 7">Belongs to the PNP/MTAP phosphorylase family.</text>
</comment>
<evidence type="ECO:0000256" key="1">
    <source>
        <dbReference type="ARBA" id="ARBA00002678"/>
    </source>
</evidence>
<dbReference type="NCBIfam" id="NF006054">
    <property type="entry name" value="PRK08202.1"/>
    <property type="match status" value="1"/>
</dbReference>
<evidence type="ECO:0000256" key="8">
    <source>
        <dbReference type="SAM" id="MobiDB-lite"/>
    </source>
</evidence>
<proteinExistence type="inferred from homology"/>
<dbReference type="UniPathway" id="UPA00606"/>
<evidence type="ECO:0000256" key="3">
    <source>
        <dbReference type="ARBA" id="ARBA00006751"/>
    </source>
</evidence>
<evidence type="ECO:0000256" key="4">
    <source>
        <dbReference type="ARBA" id="ARBA00022676"/>
    </source>
</evidence>
<feature type="region of interest" description="Disordered" evidence="8">
    <location>
        <begin position="189"/>
        <end position="210"/>
    </location>
</feature>
<name>A0A2A6E2B4_9BACL</name>
<reference evidence="10 11" key="1">
    <citation type="submission" date="2016-12" db="EMBL/GenBank/DDBJ databases">
        <title>Candidatus Reconcilibacillus cellulovorans genome.</title>
        <authorList>
            <person name="Kolinko S."/>
            <person name="Wu Y.-W."/>
            <person name="Tachea F."/>
            <person name="Denzel E."/>
            <person name="Hiras J."/>
            <person name="Baecker N."/>
            <person name="Chan L.J."/>
            <person name="Eichorst S.A."/>
            <person name="Frey D."/>
            <person name="Adams P.D."/>
            <person name="Pray T."/>
            <person name="Tanjore D."/>
            <person name="Petzold C.J."/>
            <person name="Gladden J.M."/>
            <person name="Simmons B.A."/>
            <person name="Singer S.W."/>
        </authorList>
    </citation>
    <scope>NUCLEOTIDE SEQUENCE [LARGE SCALE GENOMIC DNA]</scope>
    <source>
        <strain evidence="10">JTherm</strain>
    </source>
</reference>
<feature type="compositionally biased region" description="Basic and acidic residues" evidence="8">
    <location>
        <begin position="189"/>
        <end position="209"/>
    </location>
</feature>
<dbReference type="InterPro" id="IPR000845">
    <property type="entry name" value="Nucleoside_phosphorylase_d"/>
</dbReference>
<dbReference type="GO" id="GO:0005737">
    <property type="term" value="C:cytoplasm"/>
    <property type="evidence" value="ECO:0007669"/>
    <property type="project" value="TreeGrafter"/>
</dbReference>
<dbReference type="GO" id="GO:0009116">
    <property type="term" value="P:nucleoside metabolic process"/>
    <property type="evidence" value="ECO:0007669"/>
    <property type="project" value="InterPro"/>
</dbReference>
<dbReference type="AlphaFoldDB" id="A0A2A6E2B4"/>
<dbReference type="Pfam" id="PF01048">
    <property type="entry name" value="PNP_UDP_1"/>
    <property type="match status" value="1"/>
</dbReference>
<comment type="caution">
    <text evidence="10">The sequence shown here is derived from an EMBL/GenBank/DDBJ whole genome shotgun (WGS) entry which is preliminary data.</text>
</comment>
<evidence type="ECO:0000256" key="7">
    <source>
        <dbReference type="PIRNR" id="PIRNR000477"/>
    </source>
</evidence>
<accession>A0A2A6E2B4</accession>
<dbReference type="PANTHER" id="PTHR11904:SF9">
    <property type="entry name" value="PURINE NUCLEOSIDE PHOSPHORYLASE-RELATED"/>
    <property type="match status" value="1"/>
</dbReference>
<comment type="pathway">
    <text evidence="2 7">Purine metabolism; purine nucleoside salvage.</text>
</comment>
<dbReference type="PANTHER" id="PTHR11904">
    <property type="entry name" value="METHYLTHIOADENOSINE/PURINE NUCLEOSIDE PHOSPHORYLASE"/>
    <property type="match status" value="1"/>
</dbReference>
<dbReference type="InterPro" id="IPR035994">
    <property type="entry name" value="Nucleoside_phosphorylase_sf"/>
</dbReference>
<sequence>MRSGSHLRRSAMIDEAAAYVRSRLVGPDPEIGLILGSGLGDLADEAESATAIAYADIPHFPVSTVEGHAGRLVVGTLEGRRVVCMQGRFHYYEGYSMEEVVRPVYMMKRLGVRTLVVTNAAGGLSRAFRPGDLMVIRDHINLTGANPLVGPNDPALGPRFPDMSEAYSRRFRDLARAAAARLGLAVGPGERHGERVGERDGGQDRDSPRLQEGVYCGIAGPSYLTPAELAMLVRIGADAVGMSTVAEVIAARHAGLEVFGVSCITDMAIPDELEPLTHEQVVAVAERTKPVFARFLREWLRLLGADESPAGGGAGSGAADGAGGGAA</sequence>
<dbReference type="SUPFAM" id="SSF53167">
    <property type="entry name" value="Purine and uridine phosphorylases"/>
    <property type="match status" value="1"/>
</dbReference>
<dbReference type="Proteomes" id="UP000243688">
    <property type="component" value="Unassembled WGS sequence"/>
</dbReference>
<keyword evidence="4 7" id="KW-0328">Glycosyltransferase</keyword>
<evidence type="ECO:0000259" key="9">
    <source>
        <dbReference type="Pfam" id="PF01048"/>
    </source>
</evidence>
<evidence type="ECO:0000256" key="5">
    <source>
        <dbReference type="ARBA" id="ARBA00022679"/>
    </source>
</evidence>
<organism evidence="10 11">
    <name type="scientific">Candidatus Reconcilbacillus cellulovorans</name>
    <dbReference type="NCBI Taxonomy" id="1906605"/>
    <lineage>
        <taxon>Bacteria</taxon>
        <taxon>Bacillati</taxon>
        <taxon>Bacillota</taxon>
        <taxon>Bacilli</taxon>
        <taxon>Bacillales</taxon>
        <taxon>Paenibacillaceae</taxon>
        <taxon>Candidatus Reconcilbacillus</taxon>
    </lineage>
</organism>
<evidence type="ECO:0000313" key="11">
    <source>
        <dbReference type="Proteomes" id="UP000243688"/>
    </source>
</evidence>
<comment type="function">
    <text evidence="1">The purine nucleoside phosphorylases catalyze the phosphorolytic breakdown of the N-glycosidic bond in the beta-(deoxy)ribonucleoside molecules, with the formation of the corresponding free purine bases and pentose-1-phosphate. Cleaves guanosine, inosine, 2'-deoxyguanosine and 2'-deoxyinosine.</text>
</comment>
<gene>
    <name evidence="10" type="ORF">BLM47_05205</name>
</gene>
<dbReference type="NCBIfam" id="TIGR01697">
    <property type="entry name" value="PNPH-PUNA-XAPA"/>
    <property type="match status" value="1"/>
</dbReference>
<keyword evidence="5 7" id="KW-0808">Transferase</keyword>
<feature type="domain" description="Nucleoside phosphorylase" evidence="9">
    <location>
        <begin position="30"/>
        <end position="300"/>
    </location>
</feature>
<comment type="catalytic activity">
    <reaction evidence="6">
        <text>a purine 2'-deoxy-D-ribonucleoside + phosphate = a purine nucleobase + 2-deoxy-alpha-D-ribose 1-phosphate</text>
        <dbReference type="Rhea" id="RHEA:36431"/>
        <dbReference type="ChEBI" id="CHEBI:26386"/>
        <dbReference type="ChEBI" id="CHEBI:43474"/>
        <dbReference type="ChEBI" id="CHEBI:57259"/>
        <dbReference type="ChEBI" id="CHEBI:142361"/>
        <dbReference type="EC" id="2.4.2.1"/>
    </reaction>
</comment>